<protein>
    <recommendedName>
        <fullName evidence="1">Stage 0 sporulation protein A homolog</fullName>
    </recommendedName>
</protein>
<keyword evidence="11" id="KW-1185">Reference proteome</keyword>
<keyword evidence="4" id="KW-0805">Transcription regulation</keyword>
<keyword evidence="5" id="KW-0238">DNA-binding</keyword>
<dbReference type="InterPro" id="IPR039420">
    <property type="entry name" value="WalR-like"/>
</dbReference>
<evidence type="ECO:0000256" key="1">
    <source>
        <dbReference type="ARBA" id="ARBA00018672"/>
    </source>
</evidence>
<dbReference type="Gene3D" id="3.40.50.2300">
    <property type="match status" value="1"/>
</dbReference>
<dbReference type="InterPro" id="IPR011006">
    <property type="entry name" value="CheY-like_superfamily"/>
</dbReference>
<dbReference type="PROSITE" id="PS50110">
    <property type="entry name" value="RESPONSE_REGULATORY"/>
    <property type="match status" value="1"/>
</dbReference>
<evidence type="ECO:0000313" key="10">
    <source>
        <dbReference type="EMBL" id="MBM7560658.1"/>
    </source>
</evidence>
<accession>A0ABS2MMP5</accession>
<evidence type="ECO:0000313" key="11">
    <source>
        <dbReference type="Proteomes" id="UP000767854"/>
    </source>
</evidence>
<dbReference type="RefSeq" id="WP_204661211.1">
    <property type="nucleotide sequence ID" value="NZ_JAFBDT010000001.1"/>
</dbReference>
<keyword evidence="3" id="KW-0902">Two-component regulatory system</keyword>
<dbReference type="PANTHER" id="PTHR48111">
    <property type="entry name" value="REGULATOR OF RPOS"/>
    <property type="match status" value="1"/>
</dbReference>
<evidence type="ECO:0000256" key="4">
    <source>
        <dbReference type="ARBA" id="ARBA00023015"/>
    </source>
</evidence>
<dbReference type="PANTHER" id="PTHR48111:SF1">
    <property type="entry name" value="TWO-COMPONENT RESPONSE REGULATOR ORR33"/>
    <property type="match status" value="1"/>
</dbReference>
<evidence type="ECO:0000256" key="6">
    <source>
        <dbReference type="ARBA" id="ARBA00023163"/>
    </source>
</evidence>
<comment type="function">
    <text evidence="7">May play the central regulatory role in sporulation. It may be an element of the effector pathway responsible for the activation of sporulation genes in response to nutritional stress. Spo0A may act in concert with spo0H (a sigma factor) to control the expression of some genes that are critical to the sporulation process.</text>
</comment>
<evidence type="ECO:0000256" key="7">
    <source>
        <dbReference type="ARBA" id="ARBA00024867"/>
    </source>
</evidence>
<dbReference type="SUPFAM" id="SSF52172">
    <property type="entry name" value="CheY-like"/>
    <property type="match status" value="1"/>
</dbReference>
<evidence type="ECO:0000256" key="8">
    <source>
        <dbReference type="PROSITE-ProRule" id="PRU00169"/>
    </source>
</evidence>
<reference evidence="10 11" key="1">
    <citation type="submission" date="2021-01" db="EMBL/GenBank/DDBJ databases">
        <title>Genomic Encyclopedia of Type Strains, Phase IV (KMG-IV): sequencing the most valuable type-strain genomes for metagenomic binning, comparative biology and taxonomic classification.</title>
        <authorList>
            <person name="Goeker M."/>
        </authorList>
    </citation>
    <scope>NUCLEOTIDE SEQUENCE [LARGE SCALE GENOMIC DNA]</scope>
    <source>
        <strain evidence="10 11">DSM 24436</strain>
    </source>
</reference>
<sequence>MTNILVVDVNATTSYRIRKLLEPQQIEIHSATTFNEGINRLTNPSYEIDMVLIDVKLGPENGFDLIQKFREINENVLVVIVTSLNTRQSFVQGIKVGAVDYILKPYDEAYLKSKLLGHICAIEKSKSLPEVSPQLVDQMIYSAIRKAIREEYEVLIGLMIIYHKTESGNEGVNIRDMAILKTLLNEVKESVGTDDVLLTQGANGIIVILPRKNLQLKESISSYYRKLCDDFLLSRNLSETSIALDFINLPNEVDPSQNALSVLAHRIEKILL</sequence>
<dbReference type="EMBL" id="JAFBDT010000001">
    <property type="protein sequence ID" value="MBM7560658.1"/>
    <property type="molecule type" value="Genomic_DNA"/>
</dbReference>
<name>A0ABS2MMP5_9FIRM</name>
<feature type="domain" description="Response regulatory" evidence="9">
    <location>
        <begin position="3"/>
        <end position="119"/>
    </location>
</feature>
<proteinExistence type="predicted"/>
<comment type="caution">
    <text evidence="10">The sequence shown here is derived from an EMBL/GenBank/DDBJ whole genome shotgun (WGS) entry which is preliminary data.</text>
</comment>
<dbReference type="CDD" id="cd00156">
    <property type="entry name" value="REC"/>
    <property type="match status" value="1"/>
</dbReference>
<dbReference type="Proteomes" id="UP000767854">
    <property type="component" value="Unassembled WGS sequence"/>
</dbReference>
<dbReference type="SMART" id="SM00448">
    <property type="entry name" value="REC"/>
    <property type="match status" value="1"/>
</dbReference>
<feature type="modified residue" description="4-aspartylphosphate" evidence="8">
    <location>
        <position position="54"/>
    </location>
</feature>
<evidence type="ECO:0000256" key="5">
    <source>
        <dbReference type="ARBA" id="ARBA00023125"/>
    </source>
</evidence>
<gene>
    <name evidence="10" type="ORF">JOC49_000167</name>
</gene>
<evidence type="ECO:0000256" key="2">
    <source>
        <dbReference type="ARBA" id="ARBA00022553"/>
    </source>
</evidence>
<evidence type="ECO:0000256" key="3">
    <source>
        <dbReference type="ARBA" id="ARBA00023012"/>
    </source>
</evidence>
<keyword evidence="6" id="KW-0804">Transcription</keyword>
<organism evidence="10 11">
    <name type="scientific">Fusibacter tunisiensis</name>
    <dbReference type="NCBI Taxonomy" id="1008308"/>
    <lineage>
        <taxon>Bacteria</taxon>
        <taxon>Bacillati</taxon>
        <taxon>Bacillota</taxon>
        <taxon>Clostridia</taxon>
        <taxon>Eubacteriales</taxon>
        <taxon>Eubacteriales Family XII. Incertae Sedis</taxon>
        <taxon>Fusibacter</taxon>
    </lineage>
</organism>
<dbReference type="Pfam" id="PF00072">
    <property type="entry name" value="Response_reg"/>
    <property type="match status" value="1"/>
</dbReference>
<evidence type="ECO:0000259" key="9">
    <source>
        <dbReference type="PROSITE" id="PS50110"/>
    </source>
</evidence>
<keyword evidence="2 8" id="KW-0597">Phosphoprotein</keyword>
<dbReference type="InterPro" id="IPR001789">
    <property type="entry name" value="Sig_transdc_resp-reg_receiver"/>
</dbReference>